<dbReference type="SUPFAM" id="SSF53756">
    <property type="entry name" value="UDP-Glycosyltransferase/glycogen phosphorylase"/>
    <property type="match status" value="1"/>
</dbReference>
<comment type="caution">
    <text evidence="2">The sequence shown here is derived from an EMBL/GenBank/DDBJ whole genome shotgun (WGS) entry which is preliminary data.</text>
</comment>
<sequence>MPSPTGSCGSMTEPSGADCPARIVLIGPLPPPAGGMANQTRQLAELLRAEGLAVELVQVNAPYRPAWAGRLPVVRALFRLLPYLWRLWRAMGGGGVVHLMANSGWSWHLFAAPALLIARVRGLPAVINYRGGEAQTFLRAQARWVVPLMRRAAAIAVPSGYLRAVFAPYGLEAEVVPNIVDLERFAARAAAARHPEAPHLVVTRNLEAIYDNTTALRAFARIRARWPAARLTIAGTGPEAAALAAEARALGIAESVTFSGRLERAAMAALYAEADLMLNPSRVDNTPNSVLEAWASGVAVVSTRVGGLPYLVEDGVDAVLVAPGDPEALAEAACALLDDPPRRAALVAAGRRAAERFSWPAVRPLWLALYRRIAGGEGCGE</sequence>
<dbReference type="AlphaFoldDB" id="A0A4R4A8A7"/>
<evidence type="ECO:0000313" key="2">
    <source>
        <dbReference type="EMBL" id="TCW35102.1"/>
    </source>
</evidence>
<dbReference type="CDD" id="cd03801">
    <property type="entry name" value="GT4_PimA-like"/>
    <property type="match status" value="1"/>
</dbReference>
<evidence type="ECO:0000313" key="3">
    <source>
        <dbReference type="Proteomes" id="UP000295247"/>
    </source>
</evidence>
<keyword evidence="2" id="KW-0808">Transferase</keyword>
<name>A0A4R4A8A7_MARGR</name>
<dbReference type="PANTHER" id="PTHR45947:SF3">
    <property type="entry name" value="SULFOQUINOVOSYL TRANSFERASE SQD2"/>
    <property type="match status" value="1"/>
</dbReference>
<dbReference type="Pfam" id="PF13692">
    <property type="entry name" value="Glyco_trans_1_4"/>
    <property type="match status" value="1"/>
</dbReference>
<dbReference type="EMBL" id="SMDC01000007">
    <property type="protein sequence ID" value="TCW35102.1"/>
    <property type="molecule type" value="Genomic_DNA"/>
</dbReference>
<dbReference type="Gene3D" id="3.40.50.2000">
    <property type="entry name" value="Glycogen Phosphorylase B"/>
    <property type="match status" value="2"/>
</dbReference>
<gene>
    <name evidence="2" type="ORF">EDC29_10741</name>
</gene>
<reference evidence="2 3" key="1">
    <citation type="submission" date="2019-03" db="EMBL/GenBank/DDBJ databases">
        <title>Genomic Encyclopedia of Type Strains, Phase IV (KMG-IV): sequencing the most valuable type-strain genomes for metagenomic binning, comparative biology and taxonomic classification.</title>
        <authorList>
            <person name="Goeker M."/>
        </authorList>
    </citation>
    <scope>NUCLEOTIDE SEQUENCE [LARGE SCALE GENOMIC DNA]</scope>
    <source>
        <strain evidence="2 3">DSM 203</strain>
    </source>
</reference>
<accession>A0A4R4A8A7</accession>
<evidence type="ECO:0000259" key="1">
    <source>
        <dbReference type="Pfam" id="PF13439"/>
    </source>
</evidence>
<organism evidence="2 3">
    <name type="scientific">Marichromatium gracile</name>
    <name type="common">Chromatium gracile</name>
    <dbReference type="NCBI Taxonomy" id="1048"/>
    <lineage>
        <taxon>Bacteria</taxon>
        <taxon>Pseudomonadati</taxon>
        <taxon>Pseudomonadota</taxon>
        <taxon>Gammaproteobacteria</taxon>
        <taxon>Chromatiales</taxon>
        <taxon>Chromatiaceae</taxon>
        <taxon>Marichromatium</taxon>
    </lineage>
</organism>
<dbReference type="InterPro" id="IPR050194">
    <property type="entry name" value="Glycosyltransferase_grp1"/>
</dbReference>
<protein>
    <submittedName>
        <fullName evidence="2">Glycosyltransferase involved in cell wall biosynthesis</fullName>
    </submittedName>
</protein>
<dbReference type="GO" id="GO:0016758">
    <property type="term" value="F:hexosyltransferase activity"/>
    <property type="evidence" value="ECO:0007669"/>
    <property type="project" value="TreeGrafter"/>
</dbReference>
<dbReference type="InterPro" id="IPR028098">
    <property type="entry name" value="Glyco_trans_4-like_N"/>
</dbReference>
<feature type="domain" description="Glycosyltransferase subfamily 4-like N-terminal" evidence="1">
    <location>
        <begin position="34"/>
        <end position="184"/>
    </location>
</feature>
<proteinExistence type="predicted"/>
<dbReference type="Proteomes" id="UP000295247">
    <property type="component" value="Unassembled WGS sequence"/>
</dbReference>
<dbReference type="Pfam" id="PF13439">
    <property type="entry name" value="Glyco_transf_4"/>
    <property type="match status" value="1"/>
</dbReference>
<dbReference type="PANTHER" id="PTHR45947">
    <property type="entry name" value="SULFOQUINOVOSYL TRANSFERASE SQD2"/>
    <property type="match status" value="1"/>
</dbReference>